<evidence type="ECO:0000259" key="7">
    <source>
        <dbReference type="PROSITE" id="PS51900"/>
    </source>
</evidence>
<dbReference type="eggNOG" id="COG0582">
    <property type="taxonomic scope" value="Bacteria"/>
</dbReference>
<comment type="caution">
    <text evidence="8">The sequence shown here is derived from an EMBL/GenBank/DDBJ whole genome shotgun (WGS) entry which is preliminary data.</text>
</comment>
<comment type="similarity">
    <text evidence="1">Belongs to the 'phage' integrase family.</text>
</comment>
<evidence type="ECO:0000256" key="2">
    <source>
        <dbReference type="ARBA" id="ARBA00022908"/>
    </source>
</evidence>
<dbReference type="InterPro" id="IPR011010">
    <property type="entry name" value="DNA_brk_join_enz"/>
</dbReference>
<keyword evidence="2" id="KW-0229">DNA integration</keyword>
<dbReference type="InterPro" id="IPR044068">
    <property type="entry name" value="CB"/>
</dbReference>
<reference evidence="8 9" key="1">
    <citation type="submission" date="2009-07" db="EMBL/GenBank/DDBJ databases">
        <authorList>
            <person name="Madupu R."/>
            <person name="Sebastian Y."/>
            <person name="Durkin A.S."/>
            <person name="Torralba M."/>
            <person name="Methe B."/>
            <person name="Sutton G.G."/>
            <person name="Strausberg R.L."/>
            <person name="Nelson K.E."/>
        </authorList>
    </citation>
    <scope>NUCLEOTIDE SEQUENCE [LARGE SCALE GENOMIC DNA]</scope>
    <source>
        <strain evidence="8 9">RM3268</strain>
    </source>
</reference>
<keyword evidence="3 5" id="KW-0238">DNA-binding</keyword>
<evidence type="ECO:0000313" key="9">
    <source>
        <dbReference type="Proteomes" id="UP000005709"/>
    </source>
</evidence>
<evidence type="ECO:0000313" key="8">
    <source>
        <dbReference type="EMBL" id="EEV18982.1"/>
    </source>
</evidence>
<evidence type="ECO:0000259" key="6">
    <source>
        <dbReference type="PROSITE" id="PS51898"/>
    </source>
</evidence>
<sequence length="291" mass="34129">MLLNELFNNYIEFYELILRKHTLESDISMYKKHIASSLGEKDVSDISFLDIQRLCNGLIKADYKIKTVKNILAKLHVIFKFAQKLELIAKNPCDFVELPKFDNKRYFDYPLSVQRQFIKAICENEADSADIFFFLLHGRRKNEVLSLCWSDVNLKTKTYVIPFQINKAKRDMVYSMSDELYKRLLKRYIAAKQNNQLNGYVFVNPATGSKFVDLRRSWNSLLKRNNLPKIRLHDIRHLIGTYCINYLKLPIEQVSFTLGHTNIITTQKYITANIKQSKNTIENLIISALEK</sequence>
<feature type="domain" description="Core-binding (CB)" evidence="7">
    <location>
        <begin position="1"/>
        <end position="83"/>
    </location>
</feature>
<evidence type="ECO:0000256" key="3">
    <source>
        <dbReference type="ARBA" id="ARBA00023125"/>
    </source>
</evidence>
<dbReference type="PANTHER" id="PTHR30629">
    <property type="entry name" value="PROPHAGE INTEGRASE"/>
    <property type="match status" value="1"/>
</dbReference>
<organism evidence="8 9">
    <name type="scientific">Campylobacter gracilis RM3268</name>
    <dbReference type="NCBI Taxonomy" id="553220"/>
    <lineage>
        <taxon>Bacteria</taxon>
        <taxon>Pseudomonadati</taxon>
        <taxon>Campylobacterota</taxon>
        <taxon>Epsilonproteobacteria</taxon>
        <taxon>Campylobacterales</taxon>
        <taxon>Campylobacteraceae</taxon>
        <taxon>Campylobacter</taxon>
    </lineage>
</organism>
<evidence type="ECO:0000256" key="5">
    <source>
        <dbReference type="PROSITE-ProRule" id="PRU01248"/>
    </source>
</evidence>
<name>C8PEA9_9BACT</name>
<dbReference type="PANTHER" id="PTHR30629:SF2">
    <property type="entry name" value="PROPHAGE INTEGRASE INTS-RELATED"/>
    <property type="match status" value="1"/>
</dbReference>
<gene>
    <name evidence="8" type="ORF">CAMGR0001_2460</name>
</gene>
<dbReference type="Gene3D" id="1.10.150.130">
    <property type="match status" value="1"/>
</dbReference>
<dbReference type="SUPFAM" id="SSF56349">
    <property type="entry name" value="DNA breaking-rejoining enzymes"/>
    <property type="match status" value="1"/>
</dbReference>
<dbReference type="InterPro" id="IPR004107">
    <property type="entry name" value="Integrase_SAM-like_N"/>
</dbReference>
<accession>C8PEA9</accession>
<dbReference type="Gene3D" id="1.10.443.10">
    <property type="entry name" value="Intergrase catalytic core"/>
    <property type="match status" value="1"/>
</dbReference>
<dbReference type="Pfam" id="PF14659">
    <property type="entry name" value="Phage_int_SAM_3"/>
    <property type="match status" value="1"/>
</dbReference>
<feature type="domain" description="Tyr recombinase" evidence="6">
    <location>
        <begin position="102"/>
        <end position="282"/>
    </location>
</feature>
<dbReference type="Pfam" id="PF00589">
    <property type="entry name" value="Phage_integrase"/>
    <property type="match status" value="1"/>
</dbReference>
<dbReference type="OrthoDB" id="5346897at2"/>
<keyword evidence="9" id="KW-1185">Reference proteome</keyword>
<dbReference type="GO" id="GO:0015074">
    <property type="term" value="P:DNA integration"/>
    <property type="evidence" value="ECO:0007669"/>
    <property type="project" value="UniProtKB-KW"/>
</dbReference>
<evidence type="ECO:0000256" key="4">
    <source>
        <dbReference type="ARBA" id="ARBA00023172"/>
    </source>
</evidence>
<dbReference type="EMBL" id="ACYG01000005">
    <property type="protein sequence ID" value="EEV18982.1"/>
    <property type="molecule type" value="Genomic_DNA"/>
</dbReference>
<dbReference type="PROSITE" id="PS51900">
    <property type="entry name" value="CB"/>
    <property type="match status" value="1"/>
</dbReference>
<dbReference type="InterPro" id="IPR013762">
    <property type="entry name" value="Integrase-like_cat_sf"/>
</dbReference>
<dbReference type="RefSeq" id="WP_005869284.1">
    <property type="nucleotide sequence ID" value="NZ_ACYG01000005.1"/>
</dbReference>
<dbReference type="STRING" id="824.CGRAC_1390"/>
<protein>
    <submittedName>
        <fullName evidence="8">Site-specific recombinase, phage integrase family</fullName>
    </submittedName>
</protein>
<dbReference type="GO" id="GO:0003677">
    <property type="term" value="F:DNA binding"/>
    <property type="evidence" value="ECO:0007669"/>
    <property type="project" value="UniProtKB-UniRule"/>
</dbReference>
<dbReference type="Proteomes" id="UP000005709">
    <property type="component" value="Unassembled WGS sequence"/>
</dbReference>
<dbReference type="CDD" id="cd00796">
    <property type="entry name" value="INT_Rci_Hp1_C"/>
    <property type="match status" value="1"/>
</dbReference>
<keyword evidence="4" id="KW-0233">DNA recombination</keyword>
<dbReference type="InterPro" id="IPR050808">
    <property type="entry name" value="Phage_Integrase"/>
</dbReference>
<dbReference type="InterPro" id="IPR010998">
    <property type="entry name" value="Integrase_recombinase_N"/>
</dbReference>
<evidence type="ECO:0000256" key="1">
    <source>
        <dbReference type="ARBA" id="ARBA00008857"/>
    </source>
</evidence>
<proteinExistence type="inferred from homology"/>
<dbReference type="PROSITE" id="PS51898">
    <property type="entry name" value="TYR_RECOMBINASE"/>
    <property type="match status" value="1"/>
</dbReference>
<dbReference type="InterPro" id="IPR002104">
    <property type="entry name" value="Integrase_catalytic"/>
</dbReference>
<dbReference type="GO" id="GO:0006310">
    <property type="term" value="P:DNA recombination"/>
    <property type="evidence" value="ECO:0007669"/>
    <property type="project" value="UniProtKB-KW"/>
</dbReference>
<dbReference type="AlphaFoldDB" id="C8PEA9"/>